<dbReference type="AlphaFoldDB" id="A0A4R3I5C2"/>
<dbReference type="Pfam" id="PF12069">
    <property type="entry name" value="DUF3549"/>
    <property type="match status" value="1"/>
</dbReference>
<keyword evidence="2" id="KW-1185">Reference proteome</keyword>
<proteinExistence type="predicted"/>
<protein>
    <submittedName>
        <fullName evidence="1">Uncharacterized protein DUF3549</fullName>
    </submittedName>
</protein>
<sequence>MNAPSLSGFLDVTGANYQLFDLGTHLKQLPRSTLALLDNGSKYPYPYLGFAWVATFIWDAEHPEQNNLWFLKLPLDEQGCLVPAVHSDLVRRLYTALQTNDDNERRRLLTDHPYQFQPDSSKMAALHAKATQLLSLPASPYFEPAAEFYLLQNEQTDWKTLGIQGLADLAERCLHTHEQEFSRALSVVGDEPFIALAGQLQHVETSPAITRAAITSAQRRDTAHTIQSALRATSQTAEPEQVEGFILNLIDTGKLDLETLLIIFTNYPALFSNLNLAGQLMTELSIHTDETGFNRVITNLAMQQGMEGIVMKIFSSDALNETLANALSRLIQSARK</sequence>
<organism evidence="1 2">
    <name type="scientific">Reinekea marinisedimentorum</name>
    <dbReference type="NCBI Taxonomy" id="230495"/>
    <lineage>
        <taxon>Bacteria</taxon>
        <taxon>Pseudomonadati</taxon>
        <taxon>Pseudomonadota</taxon>
        <taxon>Gammaproteobacteria</taxon>
        <taxon>Oceanospirillales</taxon>
        <taxon>Saccharospirillaceae</taxon>
        <taxon>Reinekea</taxon>
    </lineage>
</organism>
<dbReference type="Proteomes" id="UP000295793">
    <property type="component" value="Unassembled WGS sequence"/>
</dbReference>
<evidence type="ECO:0000313" key="2">
    <source>
        <dbReference type="Proteomes" id="UP000295793"/>
    </source>
</evidence>
<reference evidence="1 2" key="1">
    <citation type="submission" date="2019-03" db="EMBL/GenBank/DDBJ databases">
        <title>Genomic Encyclopedia of Archaeal and Bacterial Type Strains, Phase II (KMG-II): from individual species to whole genera.</title>
        <authorList>
            <person name="Goeker M."/>
        </authorList>
    </citation>
    <scope>NUCLEOTIDE SEQUENCE [LARGE SCALE GENOMIC DNA]</scope>
    <source>
        <strain evidence="1 2">DSM 15388</strain>
    </source>
</reference>
<dbReference type="OrthoDB" id="5597089at2"/>
<evidence type="ECO:0000313" key="1">
    <source>
        <dbReference type="EMBL" id="TCS40143.1"/>
    </source>
</evidence>
<accession>A0A4R3I5C2</accession>
<gene>
    <name evidence="1" type="ORF">BCF53_11061</name>
</gene>
<comment type="caution">
    <text evidence="1">The sequence shown here is derived from an EMBL/GenBank/DDBJ whole genome shotgun (WGS) entry which is preliminary data.</text>
</comment>
<dbReference type="EMBL" id="SLZR01000010">
    <property type="protein sequence ID" value="TCS40143.1"/>
    <property type="molecule type" value="Genomic_DNA"/>
</dbReference>
<dbReference type="RefSeq" id="WP_132702040.1">
    <property type="nucleotide sequence ID" value="NZ_SLZR01000010.1"/>
</dbReference>
<dbReference type="InterPro" id="IPR021936">
    <property type="entry name" value="DUF3549"/>
</dbReference>
<name>A0A4R3I5C2_9GAMM</name>